<dbReference type="InterPro" id="IPR025991">
    <property type="entry name" value="Chemoreceptor_zinc-bind_dom"/>
</dbReference>
<feature type="coiled-coil region" evidence="3">
    <location>
        <begin position="4"/>
        <end position="49"/>
    </location>
</feature>
<dbReference type="Pfam" id="PF00015">
    <property type="entry name" value="MCPsignal"/>
    <property type="match status" value="1"/>
</dbReference>
<dbReference type="HOGENOM" id="CLU_000445_21_0_4"/>
<dbReference type="KEGG" id="shd:SUTH_00527"/>
<dbReference type="InterPro" id="IPR004089">
    <property type="entry name" value="MCPsignal_dom"/>
</dbReference>
<dbReference type="PANTHER" id="PTHR32089">
    <property type="entry name" value="METHYL-ACCEPTING CHEMOTAXIS PROTEIN MCPB"/>
    <property type="match status" value="1"/>
</dbReference>
<organism evidence="5 6">
    <name type="scientific">Sulfuritalea hydrogenivorans sk43H</name>
    <dbReference type="NCBI Taxonomy" id="1223802"/>
    <lineage>
        <taxon>Bacteria</taxon>
        <taxon>Pseudomonadati</taxon>
        <taxon>Pseudomonadota</taxon>
        <taxon>Betaproteobacteria</taxon>
        <taxon>Nitrosomonadales</taxon>
        <taxon>Sterolibacteriaceae</taxon>
        <taxon>Sulfuritalea</taxon>
    </lineage>
</organism>
<keyword evidence="6" id="KW-1185">Reference proteome</keyword>
<dbReference type="AlphaFoldDB" id="W0SBG7"/>
<evidence type="ECO:0000313" key="5">
    <source>
        <dbReference type="EMBL" id="BAO28341.1"/>
    </source>
</evidence>
<dbReference type="RefSeq" id="WP_041096872.1">
    <property type="nucleotide sequence ID" value="NZ_AP012547.1"/>
</dbReference>
<evidence type="ECO:0000313" key="6">
    <source>
        <dbReference type="Proteomes" id="UP000031637"/>
    </source>
</evidence>
<accession>W0SBG7</accession>
<dbReference type="PANTHER" id="PTHR32089:SF112">
    <property type="entry name" value="LYSOZYME-LIKE PROTEIN-RELATED"/>
    <property type="match status" value="1"/>
</dbReference>
<sequence>MFGTAKLKQEIAELQRRLNEQEAAFASERTRMQEEKAGLQQELAQAKARVEFDAGLFGNLLLFAQTAGNSQQSLAHLANEMKAEAATADSASAQASENLAAVNTVCANVRTMTGNTGEVGAIVTQLNDEAAKIGGIVSLIKEIADQTNLLALNAAIEAARAGEQGRGFAVVADEVRKLAERTTGATADISKLVRNIQDEAASAKSAIDISPEQSAAFESDAVNATGTMQALIETSGSTRSAIRGTALRTFVEVAKIDHLIYKLEIYKVMMGLSEKTAAEFASHTACRLGKWYYEGDGRECFSRLAAYGKIEAPHKEVHAAGREAVGQYLAGEHQAAVRNIETMEHASSLVLQELENLALQGEDQGGMS</sequence>
<dbReference type="Gene3D" id="6.10.250.3200">
    <property type="match status" value="1"/>
</dbReference>
<dbReference type="GO" id="GO:0016020">
    <property type="term" value="C:membrane"/>
    <property type="evidence" value="ECO:0007669"/>
    <property type="project" value="InterPro"/>
</dbReference>
<dbReference type="OrthoDB" id="9808588at2"/>
<feature type="domain" description="Methyl-accepting transducer" evidence="4">
    <location>
        <begin position="73"/>
        <end position="252"/>
    </location>
</feature>
<dbReference type="EMBL" id="AP012547">
    <property type="protein sequence ID" value="BAO28341.1"/>
    <property type="molecule type" value="Genomic_DNA"/>
</dbReference>
<reference evidence="5 6" key="1">
    <citation type="journal article" date="2014" name="Syst. Appl. Microbiol.">
        <title>Complete genomes of freshwater sulfur oxidizers Sulfuricella denitrificans skB26 and Sulfuritalea hydrogenivorans sk43H: genetic insights into the sulfur oxidation pathway of betaproteobacteria.</title>
        <authorList>
            <person name="Watanabe T."/>
            <person name="Kojima H."/>
            <person name="Fukui M."/>
        </authorList>
    </citation>
    <scope>NUCLEOTIDE SEQUENCE [LARGE SCALE GENOMIC DNA]</scope>
    <source>
        <strain evidence="5">DSM22779</strain>
    </source>
</reference>
<dbReference type="Proteomes" id="UP000031637">
    <property type="component" value="Chromosome"/>
</dbReference>
<keyword evidence="3" id="KW-0175">Coiled coil</keyword>
<evidence type="ECO:0000256" key="1">
    <source>
        <dbReference type="ARBA" id="ARBA00023224"/>
    </source>
</evidence>
<dbReference type="STRING" id="1223802.SUTH_00527"/>
<dbReference type="Gene3D" id="1.20.120.30">
    <property type="entry name" value="Aspartate receptor, ligand-binding domain"/>
    <property type="match status" value="1"/>
</dbReference>
<gene>
    <name evidence="5" type="ORF">SUTH_00527</name>
</gene>
<evidence type="ECO:0000256" key="3">
    <source>
        <dbReference type="SAM" id="Coils"/>
    </source>
</evidence>
<protein>
    <recommendedName>
        <fullName evidence="4">Methyl-accepting transducer domain-containing protein</fullName>
    </recommendedName>
</protein>
<evidence type="ECO:0000259" key="4">
    <source>
        <dbReference type="PROSITE" id="PS50111"/>
    </source>
</evidence>
<dbReference type="SMART" id="SM00283">
    <property type="entry name" value="MA"/>
    <property type="match status" value="1"/>
</dbReference>
<dbReference type="Pfam" id="PF13682">
    <property type="entry name" value="CZB"/>
    <property type="match status" value="1"/>
</dbReference>
<name>W0SBG7_9PROT</name>
<evidence type="ECO:0000256" key="2">
    <source>
        <dbReference type="PROSITE-ProRule" id="PRU00284"/>
    </source>
</evidence>
<keyword evidence="1 2" id="KW-0807">Transducer</keyword>
<dbReference type="PROSITE" id="PS50111">
    <property type="entry name" value="CHEMOTAXIS_TRANSDUC_2"/>
    <property type="match status" value="1"/>
</dbReference>
<proteinExistence type="predicted"/>
<dbReference type="SUPFAM" id="SSF58104">
    <property type="entry name" value="Methyl-accepting chemotaxis protein (MCP) signaling domain"/>
    <property type="match status" value="1"/>
</dbReference>
<dbReference type="GO" id="GO:0007165">
    <property type="term" value="P:signal transduction"/>
    <property type="evidence" value="ECO:0007669"/>
    <property type="project" value="UniProtKB-KW"/>
</dbReference>